<evidence type="ECO:0000313" key="1">
    <source>
        <dbReference type="EMBL" id="XHV10496.1"/>
    </source>
</evidence>
<dbReference type="EMBL" id="PQ287320">
    <property type="protein sequence ID" value="XHV10496.1"/>
    <property type="molecule type" value="Genomic_DNA"/>
</dbReference>
<proteinExistence type="predicted"/>
<name>A0AB74UN61_9VIRU</name>
<protein>
    <submittedName>
        <fullName evidence="1">Uncharacterized protein</fullName>
    </submittedName>
</protein>
<sequence>MAAPLADYAVIETVAIAAYESKVRSAGPQNAQQWCSWKGLPPAERGEWRNHARDLIQEAKAQHEGK</sequence>
<organism evidence="1">
    <name type="scientific">Caulobacter phage BL57</name>
    <dbReference type="NCBI Taxonomy" id="3348355"/>
    <lineage>
        <taxon>Viruses</taxon>
    </lineage>
</organism>
<reference evidence="1" key="1">
    <citation type="submission" date="2024-10" db="EMBL/GenBank/DDBJ databases">
        <title>Genetic diversity among independent isolates of the Dolichocephalovirinae subfamily.</title>
        <authorList>
            <person name="Ely B."/>
            <person name="Thomas Q."/>
            <person name="Mohammadi T."/>
        </authorList>
    </citation>
    <scope>NUCLEOTIDE SEQUENCE</scope>
</reference>
<accession>A0AB74UN61</accession>
<gene>
    <name evidence="1" type="ORF">BL57_024</name>
</gene>